<dbReference type="RefSeq" id="WP_222876355.1">
    <property type="nucleotide sequence ID" value="NZ_AP023361.1"/>
</dbReference>
<dbReference type="InterPro" id="IPR001608">
    <property type="entry name" value="Ala_racemase_N"/>
</dbReference>
<name>A0A6S6QT88_9HYPH</name>
<dbReference type="GO" id="GO:0008721">
    <property type="term" value="F:D-serine ammonia-lyase activity"/>
    <property type="evidence" value="ECO:0007669"/>
    <property type="project" value="TreeGrafter"/>
</dbReference>
<dbReference type="GO" id="GO:0036088">
    <property type="term" value="P:D-serine catabolic process"/>
    <property type="evidence" value="ECO:0007669"/>
    <property type="project" value="TreeGrafter"/>
</dbReference>
<evidence type="ECO:0000313" key="5">
    <source>
        <dbReference type="Proteomes" id="UP000515317"/>
    </source>
</evidence>
<dbReference type="Pfam" id="PF14031">
    <property type="entry name" value="D-ser_dehydrat"/>
    <property type="match status" value="1"/>
</dbReference>
<evidence type="ECO:0000256" key="2">
    <source>
        <dbReference type="ARBA" id="ARBA00023239"/>
    </source>
</evidence>
<dbReference type="SUPFAM" id="SSF51419">
    <property type="entry name" value="PLP-binding barrel"/>
    <property type="match status" value="1"/>
</dbReference>
<dbReference type="AlphaFoldDB" id="A0A6S6QT88"/>
<organism evidence="4 5">
    <name type="scientific">Terrihabitans soli</name>
    <dbReference type="NCBI Taxonomy" id="708113"/>
    <lineage>
        <taxon>Bacteria</taxon>
        <taxon>Pseudomonadati</taxon>
        <taxon>Pseudomonadota</taxon>
        <taxon>Alphaproteobacteria</taxon>
        <taxon>Hyphomicrobiales</taxon>
        <taxon>Terrihabitans</taxon>
    </lineage>
</organism>
<protein>
    <submittedName>
        <fullName evidence="4">Alanine racemase</fullName>
    </submittedName>
</protein>
<keyword evidence="2" id="KW-0456">Lyase</keyword>
<dbReference type="Pfam" id="PF01168">
    <property type="entry name" value="Ala_racemase_N"/>
    <property type="match status" value="1"/>
</dbReference>
<dbReference type="Gene3D" id="2.40.37.20">
    <property type="entry name" value="D-serine dehydratase-like domain"/>
    <property type="match status" value="1"/>
</dbReference>
<evidence type="ECO:0000256" key="1">
    <source>
        <dbReference type="ARBA" id="ARBA00005323"/>
    </source>
</evidence>
<evidence type="ECO:0000259" key="3">
    <source>
        <dbReference type="SMART" id="SM01119"/>
    </source>
</evidence>
<dbReference type="InterPro" id="IPR051466">
    <property type="entry name" value="D-amino_acid_metab_enzyme"/>
</dbReference>
<keyword evidence="5" id="KW-1185">Reference proteome</keyword>
<sequence length="374" mass="39926">MVSPAPARAGDEIGSIDTPALIVDLDALDFNIDAMAKHVRVSNMMLRPHAKTHKSVEIARRQFAAGAIGLCCQKVSEAEALLPSGVSDMLVSNHIVGAAKLDKLAELARKVRITTLTSDTAHVTELADAARRNGVIFEILIELDAGDARMGLGDESQLLPLAEAIAASPHLKLRGLQVYNGPFQHLRPQTERAAAAKEAGQRALCARIVLESAGLPCDLISGGGTGTYAEDTSVGAFTELQPGSYVFMDGDYARNFSADGSSYRPFRQSLFVLTRVLRAAAPDVVYVDAGVKALNLDSGMPTLHERPDLVFTKASDEQGRIETLPGGKTPALGELLHIVPSHCDPTVNQFDWMVAVRGGRVTDVWPVDARGCVL</sequence>
<reference evidence="4 5" key="1">
    <citation type="submission" date="2020-08" db="EMBL/GenBank/DDBJ databases">
        <title>Genome sequence of Rhizobiales bacterium strain IZ6.</title>
        <authorList>
            <person name="Nakai R."/>
            <person name="Naganuma T."/>
        </authorList>
    </citation>
    <scope>NUCLEOTIDE SEQUENCE [LARGE SCALE GENOMIC DNA]</scope>
    <source>
        <strain evidence="4 5">IZ6</strain>
    </source>
</reference>
<evidence type="ECO:0000313" key="4">
    <source>
        <dbReference type="EMBL" id="BCJ89658.1"/>
    </source>
</evidence>
<dbReference type="InterPro" id="IPR042208">
    <property type="entry name" value="D-ser_dehydrat-like_sf"/>
</dbReference>
<dbReference type="EMBL" id="AP023361">
    <property type="protein sequence ID" value="BCJ89658.1"/>
    <property type="molecule type" value="Genomic_DNA"/>
</dbReference>
<dbReference type="PANTHER" id="PTHR28004">
    <property type="entry name" value="ZGC:162816-RELATED"/>
    <property type="match status" value="1"/>
</dbReference>
<proteinExistence type="inferred from homology"/>
<accession>A0A6S6QT88</accession>
<feature type="domain" description="D-serine dehydratase-like" evidence="3">
    <location>
        <begin position="269"/>
        <end position="357"/>
    </location>
</feature>
<dbReference type="Proteomes" id="UP000515317">
    <property type="component" value="Chromosome"/>
</dbReference>
<gene>
    <name evidence="4" type="ORF">IZ6_03930</name>
</gene>
<comment type="similarity">
    <text evidence="1">Belongs to the DSD1 family.</text>
</comment>
<dbReference type="KEGG" id="tso:IZ6_03930"/>
<dbReference type="InterPro" id="IPR026956">
    <property type="entry name" value="D-ser_dehydrat-like_dom"/>
</dbReference>
<dbReference type="SMART" id="SM01119">
    <property type="entry name" value="D-ser_dehydrat"/>
    <property type="match status" value="1"/>
</dbReference>
<dbReference type="InterPro" id="IPR029066">
    <property type="entry name" value="PLP-binding_barrel"/>
</dbReference>
<dbReference type="CDD" id="cd06819">
    <property type="entry name" value="PLPDE_III_LS_D-TA"/>
    <property type="match status" value="1"/>
</dbReference>
<dbReference type="PANTHER" id="PTHR28004:SF2">
    <property type="entry name" value="D-SERINE DEHYDRATASE"/>
    <property type="match status" value="1"/>
</dbReference>
<dbReference type="Gene3D" id="3.20.20.10">
    <property type="entry name" value="Alanine racemase"/>
    <property type="match status" value="1"/>
</dbReference>